<protein>
    <submittedName>
        <fullName evidence="5">ABC transporter ATP-binding protein</fullName>
    </submittedName>
</protein>
<evidence type="ECO:0000313" key="5">
    <source>
        <dbReference type="EMBL" id="EMT50768.1"/>
    </source>
</evidence>
<comment type="caution">
    <text evidence="5">The sequence shown here is derived from an EMBL/GenBank/DDBJ whole genome shotgun (WGS) entry which is preliminary data.</text>
</comment>
<keyword evidence="2" id="KW-0547">Nucleotide-binding</keyword>
<organism evidence="5 6">
    <name type="scientific">Brevibacillus borstelensis AK1</name>
    <dbReference type="NCBI Taxonomy" id="1300222"/>
    <lineage>
        <taxon>Bacteria</taxon>
        <taxon>Bacillati</taxon>
        <taxon>Bacillota</taxon>
        <taxon>Bacilli</taxon>
        <taxon>Bacillales</taxon>
        <taxon>Paenibacillaceae</taxon>
        <taxon>Brevibacillus</taxon>
    </lineage>
</organism>
<dbReference type="OrthoDB" id="9787851at2"/>
<evidence type="ECO:0000256" key="3">
    <source>
        <dbReference type="ARBA" id="ARBA00022840"/>
    </source>
</evidence>
<dbReference type="PROSITE" id="PS00211">
    <property type="entry name" value="ABC_TRANSPORTER_1"/>
    <property type="match status" value="1"/>
</dbReference>
<dbReference type="InterPro" id="IPR017871">
    <property type="entry name" value="ABC_transporter-like_CS"/>
</dbReference>
<evidence type="ECO:0000313" key="6">
    <source>
        <dbReference type="Proteomes" id="UP000012081"/>
    </source>
</evidence>
<dbReference type="CDD" id="cd03214">
    <property type="entry name" value="ABC_Iron-Siderophores_B12_Hemin"/>
    <property type="match status" value="1"/>
</dbReference>
<sequence>MNLIAEQVSVMLDGKEILDHVDLQAKPGTFVGLIGPNGSGKSTLLKSIYRVRKPDAGLVTVDGEDIYQLSPRQTAQRMAVVRQEGTVEFDFTVREIVLMGRSAHKRLFQSDTEEDFSLVERALARTGMQAFAERSFLSLSGGEKQRVLIARALVQEAKLLVLDEPTNHLDIRYQLQIMDLLKSLRLTVLVALHDLNIAATYCDRIYVIQEGRIAAAGTPEQVLNPEMLREVFGVETEVYVHPKTGKKHIVFFSGMEMSEQRKDAEVSTAL</sequence>
<proteinExistence type="predicted"/>
<dbReference type="FunFam" id="3.40.50.300:FF:000134">
    <property type="entry name" value="Iron-enterobactin ABC transporter ATP-binding protein"/>
    <property type="match status" value="1"/>
</dbReference>
<evidence type="ECO:0000256" key="2">
    <source>
        <dbReference type="ARBA" id="ARBA00022741"/>
    </source>
</evidence>
<keyword evidence="3 5" id="KW-0067">ATP-binding</keyword>
<dbReference type="InterPro" id="IPR027417">
    <property type="entry name" value="P-loop_NTPase"/>
</dbReference>
<gene>
    <name evidence="5" type="ORF">I532_20686</name>
</gene>
<dbReference type="Pfam" id="PF00005">
    <property type="entry name" value="ABC_tran"/>
    <property type="match status" value="1"/>
</dbReference>
<dbReference type="PANTHER" id="PTHR42794:SF2">
    <property type="entry name" value="ABC TRANSPORTER ATP-BINDING PROTEIN"/>
    <property type="match status" value="1"/>
</dbReference>
<dbReference type="STRING" id="1300222.I532_20686"/>
<name>M8DBH7_9BACL</name>
<dbReference type="AlphaFoldDB" id="M8DBH7"/>
<dbReference type="SMART" id="SM00382">
    <property type="entry name" value="AAA"/>
    <property type="match status" value="1"/>
</dbReference>
<dbReference type="Proteomes" id="UP000012081">
    <property type="component" value="Unassembled WGS sequence"/>
</dbReference>
<dbReference type="SUPFAM" id="SSF52540">
    <property type="entry name" value="P-loop containing nucleoside triphosphate hydrolases"/>
    <property type="match status" value="1"/>
</dbReference>
<dbReference type="EMBL" id="APBN01000012">
    <property type="protein sequence ID" value="EMT50768.1"/>
    <property type="molecule type" value="Genomic_DNA"/>
</dbReference>
<dbReference type="NCBIfam" id="NF010068">
    <property type="entry name" value="PRK13548.1"/>
    <property type="match status" value="1"/>
</dbReference>
<feature type="domain" description="ABC transporter" evidence="4">
    <location>
        <begin position="3"/>
        <end position="235"/>
    </location>
</feature>
<dbReference type="InterPro" id="IPR003593">
    <property type="entry name" value="AAA+_ATPase"/>
</dbReference>
<dbReference type="GO" id="GO:0005524">
    <property type="term" value="F:ATP binding"/>
    <property type="evidence" value="ECO:0007669"/>
    <property type="project" value="UniProtKB-KW"/>
</dbReference>
<reference evidence="5 6" key="1">
    <citation type="submission" date="2013-03" db="EMBL/GenBank/DDBJ databases">
        <title>Assembly of a new bacterial strain Brevibacillus borstelensis AK1.</title>
        <authorList>
            <person name="Rajan I."/>
            <person name="PoliReddy D."/>
            <person name="Sugumar T."/>
            <person name="Rathinam K."/>
            <person name="Alqarawi S."/>
            <person name="Khalil A.B."/>
            <person name="Sivakumar N."/>
        </authorList>
    </citation>
    <scope>NUCLEOTIDE SEQUENCE [LARGE SCALE GENOMIC DNA]</scope>
    <source>
        <strain evidence="5 6">AK1</strain>
    </source>
</reference>
<evidence type="ECO:0000259" key="4">
    <source>
        <dbReference type="PROSITE" id="PS50893"/>
    </source>
</evidence>
<dbReference type="PATRIC" id="fig|1300222.3.peg.4347"/>
<dbReference type="PANTHER" id="PTHR42794">
    <property type="entry name" value="HEMIN IMPORT ATP-BINDING PROTEIN HMUV"/>
    <property type="match status" value="1"/>
</dbReference>
<dbReference type="GO" id="GO:0016887">
    <property type="term" value="F:ATP hydrolysis activity"/>
    <property type="evidence" value="ECO:0007669"/>
    <property type="project" value="InterPro"/>
</dbReference>
<keyword evidence="1" id="KW-0813">Transport</keyword>
<dbReference type="RefSeq" id="WP_003390695.1">
    <property type="nucleotide sequence ID" value="NZ_APBN01000012.1"/>
</dbReference>
<dbReference type="InterPro" id="IPR003439">
    <property type="entry name" value="ABC_transporter-like_ATP-bd"/>
</dbReference>
<dbReference type="PROSITE" id="PS50893">
    <property type="entry name" value="ABC_TRANSPORTER_2"/>
    <property type="match status" value="1"/>
</dbReference>
<evidence type="ECO:0000256" key="1">
    <source>
        <dbReference type="ARBA" id="ARBA00022448"/>
    </source>
</evidence>
<accession>M8DBH7</accession>
<keyword evidence="6" id="KW-1185">Reference proteome</keyword>
<dbReference type="Gene3D" id="3.40.50.300">
    <property type="entry name" value="P-loop containing nucleotide triphosphate hydrolases"/>
    <property type="match status" value="1"/>
</dbReference>